<dbReference type="Pfam" id="PF05719">
    <property type="entry name" value="GPP34"/>
    <property type="match status" value="1"/>
</dbReference>
<dbReference type="GO" id="GO:0043001">
    <property type="term" value="P:Golgi to plasma membrane protein transport"/>
    <property type="evidence" value="ECO:0007669"/>
    <property type="project" value="TreeGrafter"/>
</dbReference>
<comment type="subcellular location">
    <subcellularLocation>
        <location evidence="1">Golgi apparatus membrane</location>
        <topology evidence="1">Peripheral membrane protein</topology>
        <orientation evidence="1">Cytoplasmic side</orientation>
    </subcellularLocation>
</comment>
<dbReference type="InterPro" id="IPR038261">
    <property type="entry name" value="GPP34-like_sf"/>
</dbReference>
<dbReference type="GO" id="GO:0005829">
    <property type="term" value="C:cytosol"/>
    <property type="evidence" value="ECO:0007669"/>
    <property type="project" value="TreeGrafter"/>
</dbReference>
<reference evidence="5 6" key="1">
    <citation type="submission" date="2016-10" db="EMBL/GenBank/DDBJ databases">
        <authorList>
            <person name="de Groot N.N."/>
        </authorList>
    </citation>
    <scope>NUCLEOTIDE SEQUENCE [LARGE SCALE GENOMIC DNA]</scope>
    <source>
        <strain evidence="5 6">CGMCC 4.5727</strain>
    </source>
</reference>
<keyword evidence="3" id="KW-0446">Lipid-binding</keyword>
<keyword evidence="4" id="KW-0472">Membrane</keyword>
<dbReference type="Proteomes" id="UP000199155">
    <property type="component" value="Unassembled WGS sequence"/>
</dbReference>
<keyword evidence="6" id="KW-1185">Reference proteome</keyword>
<dbReference type="GO" id="GO:0007030">
    <property type="term" value="P:Golgi organization"/>
    <property type="evidence" value="ECO:0007669"/>
    <property type="project" value="TreeGrafter"/>
</dbReference>
<evidence type="ECO:0000313" key="6">
    <source>
        <dbReference type="Proteomes" id="UP000199155"/>
    </source>
</evidence>
<dbReference type="OrthoDB" id="4962633at2"/>
<dbReference type="Gene3D" id="1.10.3630.10">
    <property type="entry name" value="yeast vps74-n-term truncation variant domain like"/>
    <property type="match status" value="1"/>
</dbReference>
<dbReference type="STRING" id="417292.SAMN05421806_12115"/>
<accession>A0A1G9I0U2</accession>
<evidence type="ECO:0000256" key="4">
    <source>
        <dbReference type="ARBA" id="ARBA00023136"/>
    </source>
</evidence>
<dbReference type="GO" id="GO:0012505">
    <property type="term" value="C:endomembrane system"/>
    <property type="evidence" value="ECO:0007669"/>
    <property type="project" value="UniProtKB-ARBA"/>
</dbReference>
<keyword evidence="2" id="KW-0333">Golgi apparatus</keyword>
<dbReference type="RefSeq" id="WP_093616943.1">
    <property type="nucleotide sequence ID" value="NZ_FNFF01000021.1"/>
</dbReference>
<dbReference type="InterPro" id="IPR008628">
    <property type="entry name" value="GPP34-like"/>
</dbReference>
<evidence type="ECO:0000256" key="2">
    <source>
        <dbReference type="ARBA" id="ARBA00023034"/>
    </source>
</evidence>
<dbReference type="PANTHER" id="PTHR12704:SF2">
    <property type="entry name" value="GOLGI PHOSPHOPROTEIN 3 HOMOLOG SAURON"/>
    <property type="match status" value="1"/>
</dbReference>
<evidence type="ECO:0000256" key="1">
    <source>
        <dbReference type="ARBA" id="ARBA00004255"/>
    </source>
</evidence>
<sequence length="220" mass="23721">MAVTLAEEIMLLSLDDESGTAKQRQAAAWAVAGGILLELVLAGRVTIDDKHIVLEDTAETGEPLLDERLAQLPGWIGKRGKRHVSYWLTKEQGKAVAPTVARLCERGVLVEEKRKTMGIFPVRRYPEADGAVETELRERLRAVVLEGAEPDVRTAGLVSLIHGAGLHTVAFPGQRKKELAPRMEEVADGQWAGESVRAAIRDMTAVMVAITAATVATAVG</sequence>
<organism evidence="5 6">
    <name type="scientific">Streptomyces indicus</name>
    <dbReference type="NCBI Taxonomy" id="417292"/>
    <lineage>
        <taxon>Bacteria</taxon>
        <taxon>Bacillati</taxon>
        <taxon>Actinomycetota</taxon>
        <taxon>Actinomycetes</taxon>
        <taxon>Kitasatosporales</taxon>
        <taxon>Streptomycetaceae</taxon>
        <taxon>Streptomyces</taxon>
    </lineage>
</organism>
<dbReference type="EMBL" id="FNFF01000021">
    <property type="protein sequence ID" value="SDL18702.1"/>
    <property type="molecule type" value="Genomic_DNA"/>
</dbReference>
<evidence type="ECO:0000313" key="5">
    <source>
        <dbReference type="EMBL" id="SDL18702.1"/>
    </source>
</evidence>
<protein>
    <submittedName>
        <fullName evidence="5">Golgi phosphoprotein 3 (GPP34)</fullName>
    </submittedName>
</protein>
<dbReference type="AlphaFoldDB" id="A0A1G9I0U2"/>
<gene>
    <name evidence="5" type="ORF">SAMN05421806_12115</name>
</gene>
<dbReference type="GO" id="GO:0006890">
    <property type="term" value="P:retrograde vesicle-mediated transport, Golgi to endoplasmic reticulum"/>
    <property type="evidence" value="ECO:0007669"/>
    <property type="project" value="TreeGrafter"/>
</dbReference>
<dbReference type="PANTHER" id="PTHR12704">
    <property type="entry name" value="TRANS-GOLGI PROTEIN GMX33"/>
    <property type="match status" value="1"/>
</dbReference>
<name>A0A1G9I0U2_9ACTN</name>
<proteinExistence type="predicted"/>
<evidence type="ECO:0000256" key="3">
    <source>
        <dbReference type="ARBA" id="ARBA00023121"/>
    </source>
</evidence>
<dbReference type="GO" id="GO:0048194">
    <property type="term" value="P:Golgi vesicle budding"/>
    <property type="evidence" value="ECO:0007669"/>
    <property type="project" value="TreeGrafter"/>
</dbReference>
<dbReference type="GO" id="GO:0070273">
    <property type="term" value="F:phosphatidylinositol-4-phosphate binding"/>
    <property type="evidence" value="ECO:0007669"/>
    <property type="project" value="InterPro"/>
</dbReference>